<feature type="region of interest" description="Disordered" evidence="1">
    <location>
        <begin position="78"/>
        <end position="116"/>
    </location>
</feature>
<feature type="region of interest" description="Disordered" evidence="1">
    <location>
        <begin position="257"/>
        <end position="276"/>
    </location>
</feature>
<name>A0A0S4IV94_BODSA</name>
<sequence length="420" mass="44440">MSSSYTATVTLGPSLQRTTLLLPRPRTVSPHDTSIPVLPSFRTRSAGGDTPSLNVAILRRSVYTQRLLRNELRTIISDRGNFGNPSIPSKALARRGGADGDSSLKQRITSPTSLSSASTSLVIPNYDLAATCSSPADAATASGRPPTATSMVRSLLTGLVARTVPPQAGPSPRTEKDTLSFPIAGPPSSSLAGGEDDTNNQKHSIGTYLPYRAHDRFVDNRPPSRGGIAIFREKLHRDLEAALPQALLDGDVSYSAGTTSSGGDDGNGGGAVGQPTALPHNLLIPCVSRYPEAVHGPTGIESVAKEASAIRQPPPTSYVRELQRQSQMDSPGRCNSGEFQRRLLRPRSVDVLLGGRPRPPDGAVVVHAAPTQSTIASRRRVASSRKAFLAQQAMGKGDDAPLEQFHHQPSMAARPLSSLH</sequence>
<protein>
    <submittedName>
        <fullName evidence="2">Uncharacterized protein</fullName>
    </submittedName>
</protein>
<proteinExistence type="predicted"/>
<evidence type="ECO:0000313" key="2">
    <source>
        <dbReference type="EMBL" id="CUF84244.1"/>
    </source>
</evidence>
<keyword evidence="3" id="KW-1185">Reference proteome</keyword>
<feature type="region of interest" description="Disordered" evidence="1">
    <location>
        <begin position="387"/>
        <end position="420"/>
    </location>
</feature>
<dbReference type="EMBL" id="CYKH01000420">
    <property type="protein sequence ID" value="CUF84244.1"/>
    <property type="molecule type" value="Genomic_DNA"/>
</dbReference>
<feature type="compositionally biased region" description="Gly residues" evidence="1">
    <location>
        <begin position="263"/>
        <end position="272"/>
    </location>
</feature>
<gene>
    <name evidence="2" type="ORF">BSAL_66260</name>
</gene>
<organism evidence="2 3">
    <name type="scientific">Bodo saltans</name>
    <name type="common">Flagellated protozoan</name>
    <dbReference type="NCBI Taxonomy" id="75058"/>
    <lineage>
        <taxon>Eukaryota</taxon>
        <taxon>Discoba</taxon>
        <taxon>Euglenozoa</taxon>
        <taxon>Kinetoplastea</taxon>
        <taxon>Metakinetoplastina</taxon>
        <taxon>Eubodonida</taxon>
        <taxon>Bodonidae</taxon>
        <taxon>Bodo</taxon>
    </lineage>
</organism>
<accession>A0A0S4IV94</accession>
<evidence type="ECO:0000256" key="1">
    <source>
        <dbReference type="SAM" id="MobiDB-lite"/>
    </source>
</evidence>
<dbReference type="Proteomes" id="UP000051952">
    <property type="component" value="Unassembled WGS sequence"/>
</dbReference>
<dbReference type="AlphaFoldDB" id="A0A0S4IV94"/>
<evidence type="ECO:0000313" key="3">
    <source>
        <dbReference type="Proteomes" id="UP000051952"/>
    </source>
</evidence>
<dbReference type="VEuPathDB" id="TriTrypDB:BSAL_66260"/>
<feature type="region of interest" description="Disordered" evidence="1">
    <location>
        <begin position="163"/>
        <end position="203"/>
    </location>
</feature>
<reference evidence="3" key="1">
    <citation type="submission" date="2015-09" db="EMBL/GenBank/DDBJ databases">
        <authorList>
            <consortium name="Pathogen Informatics"/>
        </authorList>
    </citation>
    <scope>NUCLEOTIDE SEQUENCE [LARGE SCALE GENOMIC DNA]</scope>
    <source>
        <strain evidence="3">Lake Konstanz</strain>
    </source>
</reference>